<dbReference type="Proteomes" id="UP000093044">
    <property type="component" value="Chromosome"/>
</dbReference>
<name>A0A1B2I8G1_9BACT</name>
<organism evidence="1 2">
    <name type="scientific">Cloacibacillus porcorum</name>
    <dbReference type="NCBI Taxonomy" id="1197717"/>
    <lineage>
        <taxon>Bacteria</taxon>
        <taxon>Thermotogati</taxon>
        <taxon>Synergistota</taxon>
        <taxon>Synergistia</taxon>
        <taxon>Synergistales</taxon>
        <taxon>Synergistaceae</taxon>
        <taxon>Cloacibacillus</taxon>
    </lineage>
</organism>
<dbReference type="RefSeq" id="WP_066748154.1">
    <property type="nucleotide sequence ID" value="NZ_CP016757.1"/>
</dbReference>
<reference evidence="1" key="1">
    <citation type="submission" date="2016-08" db="EMBL/GenBank/DDBJ databases">
        <title>Complete genome of Cloacibacillus porcorum.</title>
        <authorList>
            <person name="Looft T."/>
            <person name="Bayles D.O."/>
            <person name="Alt D.P."/>
        </authorList>
    </citation>
    <scope>NUCLEOTIDE SEQUENCE [LARGE SCALE GENOMIC DNA]</scope>
    <source>
        <strain evidence="1">CL-84</strain>
    </source>
</reference>
<evidence type="ECO:0000313" key="1">
    <source>
        <dbReference type="EMBL" id="ANZ46288.1"/>
    </source>
</evidence>
<dbReference type="KEGG" id="cpor:BED41_14945"/>
<dbReference type="AlphaFoldDB" id="A0A1B2I8G1"/>
<gene>
    <name evidence="1" type="ORF">BED41_14945</name>
</gene>
<dbReference type="EMBL" id="CP016757">
    <property type="protein sequence ID" value="ANZ46288.1"/>
    <property type="molecule type" value="Genomic_DNA"/>
</dbReference>
<proteinExistence type="predicted"/>
<protein>
    <submittedName>
        <fullName evidence="1">Uncharacterized protein</fullName>
    </submittedName>
</protein>
<sequence>MNDTGLMLNGLVIGRKSGMGEEGSIHTYSKRLFMIGGRELFSLAGKKENDARWGRCWRWRKYSAREDHGMVAEHNYLAGGLDLKRLLDFAGLSEEEKCGRLVFAAPNYMAVVDHPLSGRYFFDKNGHKDETPAIIALESMQITAGGTTIASKARKIYPKLFFGQRDREEINQCSFVHGLCRIQPVDLPPAFTLYLGQRLWISLSLADLIVKGCERRIYDGGSGGSHRCYGIDLYTLLVSYGIDTELSQVYAKDAAGKRTQLGPVEKGRYLLTWYSAYETKEAVIENYTDLKLYGDGIILDDFISLHMPPRISSGGPLPVKMPWGTEAEISSASFYCAVEREDQRYYYYFSQEEMRNRYALSEVRYQYDDHQVEKIVNCRGLLLSDMMDSLCDETGKRLALPEDWQIQYMEEDAYHTDTPTYIDRLSDLRGYNRALLAFEKKECFVRPDRYHENEGTFRSLELPSVYRNAMSANEAAVKGVMGVIIRERASTLAPKGYKLILLNEGDDGSVIKEAAVRGALDGMRIGVRPPCLARFEAVDVSGRVLNVGEDAAVRFLYREKGFVDVSAQGIRRTVYASKLKRYRTVIPESLGEVESLVLSGDALILYDDSDVIGRPKRNLFIDKRGIADKTTPFGYGNLVMYRYEGWYLEDFLKQLGITYIECTAVDKAGIKVRLSETGDCFVAFRHSESKGVPYNTAVYKRRATEYARPRLVSVYDGDTIMKDVAEFIVG</sequence>
<dbReference type="STRING" id="1197717.BED41_14945"/>
<accession>A0A1B2I8G1</accession>
<dbReference type="GeneID" id="83059143"/>
<evidence type="ECO:0000313" key="2">
    <source>
        <dbReference type="Proteomes" id="UP000093044"/>
    </source>
</evidence>
<keyword evidence="2" id="KW-1185">Reference proteome</keyword>